<keyword evidence="6" id="KW-0560">Oxidoreductase</keyword>
<dbReference type="InterPro" id="IPR011051">
    <property type="entry name" value="RmlC_Cupin_sf"/>
</dbReference>
<sequence>MKKVAKVHYAPAKHWVGNGFQVQSMFSYQDQDKNLSPFLLMDYNPPRYFDGGRKSDFRGVGEHPHRGFETVTIAYQGEVTHQDSHGGGGTIGTGDVQRMTAGSGLMHQEFHSERFSQEGGMFEMVQLWVNLPAKDKMTAPKYQAIKSQDIPVVNLPDEAGSARIIAGELNNTQGSASTFTPINMWDVVMNGGKSAVFSVPENHNLIILVLDGTVQINDEDIARRGELITFERGGVDVQIESNNESKLLILTGEPIDEPIVGYGPFVMNTESEILQAMYDVQNGKFGQIAQNA</sequence>
<feature type="binding site" evidence="2">
    <location>
        <position position="107"/>
    </location>
    <ligand>
        <name>Fe cation</name>
        <dbReference type="ChEBI" id="CHEBI:24875"/>
    </ligand>
</feature>
<evidence type="ECO:0000256" key="3">
    <source>
        <dbReference type="RuleBase" id="RU003457"/>
    </source>
</evidence>
<gene>
    <name evidence="6" type="primary">pirA</name>
    <name evidence="6" type="ORF">NCTC8540_00781</name>
</gene>
<evidence type="ECO:0000259" key="4">
    <source>
        <dbReference type="Pfam" id="PF02678"/>
    </source>
</evidence>
<comment type="cofactor">
    <cofactor evidence="2">
        <name>Fe cation</name>
        <dbReference type="ChEBI" id="CHEBI:24875"/>
    </cofactor>
    <text evidence="2">Binds 1 Fe cation per subunit.</text>
</comment>
<evidence type="ECO:0000256" key="1">
    <source>
        <dbReference type="ARBA" id="ARBA00008416"/>
    </source>
</evidence>
<name>A0AB38H9Q6_9PAST</name>
<dbReference type="CDD" id="cd02247">
    <property type="entry name" value="cupin_pirin_C"/>
    <property type="match status" value="1"/>
</dbReference>
<dbReference type="AlphaFoldDB" id="A0AB38H9Q6"/>
<protein>
    <submittedName>
        <fullName evidence="6">Pirin-like protein</fullName>
        <ecNumber evidence="6">1.13.11.24</ecNumber>
    </submittedName>
</protein>
<dbReference type="Proteomes" id="UP000254496">
    <property type="component" value="Unassembled WGS sequence"/>
</dbReference>
<dbReference type="RefSeq" id="WP_115072800.1">
    <property type="nucleotide sequence ID" value="NZ_UGHE01000002.1"/>
</dbReference>
<evidence type="ECO:0000313" key="6">
    <source>
        <dbReference type="EMBL" id="STO68292.1"/>
    </source>
</evidence>
<dbReference type="InterPro" id="IPR014710">
    <property type="entry name" value="RmlC-like_jellyroll"/>
</dbReference>
<feature type="binding site" evidence="2">
    <location>
        <position position="63"/>
    </location>
    <ligand>
        <name>Fe cation</name>
        <dbReference type="ChEBI" id="CHEBI:24875"/>
    </ligand>
</feature>
<comment type="caution">
    <text evidence="6">The sequence shown here is derived from an EMBL/GenBank/DDBJ whole genome shotgun (WGS) entry which is preliminary data.</text>
</comment>
<comment type="similarity">
    <text evidence="1 3">Belongs to the pirin family.</text>
</comment>
<dbReference type="InterPro" id="IPR008778">
    <property type="entry name" value="Pirin_C_dom"/>
</dbReference>
<evidence type="ECO:0000259" key="5">
    <source>
        <dbReference type="Pfam" id="PF05726"/>
    </source>
</evidence>
<dbReference type="Pfam" id="PF02678">
    <property type="entry name" value="Pirin"/>
    <property type="match status" value="1"/>
</dbReference>
<dbReference type="InterPro" id="IPR053186">
    <property type="entry name" value="QDO-related"/>
</dbReference>
<reference evidence="6 7" key="1">
    <citation type="submission" date="2018-06" db="EMBL/GenBank/DDBJ databases">
        <authorList>
            <consortium name="Pathogen Informatics"/>
            <person name="Doyle S."/>
        </authorList>
    </citation>
    <scope>NUCLEOTIDE SEQUENCE [LARGE SCALE GENOMIC DNA]</scope>
    <source>
        <strain evidence="6 7">NCTC8540</strain>
    </source>
</reference>
<feature type="binding site" evidence="2">
    <location>
        <position position="109"/>
    </location>
    <ligand>
        <name>Fe cation</name>
        <dbReference type="ChEBI" id="CHEBI:24875"/>
    </ligand>
</feature>
<dbReference type="GO" id="GO:0008127">
    <property type="term" value="F:quercetin 2,3-dioxygenase activity"/>
    <property type="evidence" value="ECO:0007669"/>
    <property type="project" value="UniProtKB-EC"/>
</dbReference>
<dbReference type="CDD" id="cd02909">
    <property type="entry name" value="cupin_pirin_N"/>
    <property type="match status" value="1"/>
</dbReference>
<evidence type="ECO:0000313" key="7">
    <source>
        <dbReference type="Proteomes" id="UP000254496"/>
    </source>
</evidence>
<feature type="domain" description="Pirin N-terminal" evidence="4">
    <location>
        <begin position="20"/>
        <end position="129"/>
    </location>
</feature>
<organism evidence="6 7">
    <name type="scientific">Canicola haemoglobinophilus</name>
    <dbReference type="NCBI Taxonomy" id="733"/>
    <lineage>
        <taxon>Bacteria</taxon>
        <taxon>Pseudomonadati</taxon>
        <taxon>Pseudomonadota</taxon>
        <taxon>Gammaproteobacteria</taxon>
        <taxon>Pasteurellales</taxon>
        <taxon>Pasteurellaceae</taxon>
        <taxon>Canicola</taxon>
    </lineage>
</organism>
<dbReference type="EMBL" id="UGHJ01000001">
    <property type="protein sequence ID" value="STO68292.1"/>
    <property type="molecule type" value="Genomic_DNA"/>
</dbReference>
<dbReference type="EC" id="1.13.11.24" evidence="6"/>
<feature type="domain" description="Pirin C-terminal" evidence="5">
    <location>
        <begin position="184"/>
        <end position="286"/>
    </location>
</feature>
<dbReference type="SUPFAM" id="SSF51182">
    <property type="entry name" value="RmlC-like cupins"/>
    <property type="match status" value="1"/>
</dbReference>
<dbReference type="InterPro" id="IPR012093">
    <property type="entry name" value="Pirin"/>
</dbReference>
<accession>A0AB38H9Q6</accession>
<evidence type="ECO:0000256" key="2">
    <source>
        <dbReference type="PIRSR" id="PIRSR006232-1"/>
    </source>
</evidence>
<dbReference type="InterPro" id="IPR003829">
    <property type="entry name" value="Pirin_N_dom"/>
</dbReference>
<dbReference type="Gene3D" id="2.60.120.10">
    <property type="entry name" value="Jelly Rolls"/>
    <property type="match status" value="2"/>
</dbReference>
<keyword evidence="2" id="KW-0479">Metal-binding</keyword>
<dbReference type="Pfam" id="PF05726">
    <property type="entry name" value="Pirin_C"/>
    <property type="match status" value="1"/>
</dbReference>
<proteinExistence type="inferred from homology"/>
<dbReference type="PANTHER" id="PTHR43594:SF1">
    <property type="entry name" value="QUERCETIN 2,3-DIOXYGENASE PA2418-RELATED"/>
    <property type="match status" value="1"/>
</dbReference>
<feature type="binding site" evidence="2">
    <location>
        <position position="65"/>
    </location>
    <ligand>
        <name>Fe cation</name>
        <dbReference type="ChEBI" id="CHEBI:24875"/>
    </ligand>
</feature>
<dbReference type="GO" id="GO:0046872">
    <property type="term" value="F:metal ion binding"/>
    <property type="evidence" value="ECO:0007669"/>
    <property type="project" value="UniProtKB-KW"/>
</dbReference>
<dbReference type="PIRSF" id="PIRSF006232">
    <property type="entry name" value="Pirin"/>
    <property type="match status" value="1"/>
</dbReference>
<dbReference type="PANTHER" id="PTHR43594">
    <property type="entry name" value="QUERCETIN 2,3-DIOXYGENASE"/>
    <property type="match status" value="1"/>
</dbReference>
<keyword evidence="2" id="KW-0408">Iron</keyword>